<protein>
    <recommendedName>
        <fullName evidence="3">XRE family transcriptional regulator</fullName>
    </recommendedName>
</protein>
<dbReference type="RefSeq" id="WP_311657032.1">
    <property type="nucleotide sequence ID" value="NZ_JAVREX010000006.1"/>
</dbReference>
<keyword evidence="2" id="KW-1185">Reference proteome</keyword>
<dbReference type="Proteomes" id="UP001183777">
    <property type="component" value="Unassembled WGS sequence"/>
</dbReference>
<evidence type="ECO:0000313" key="2">
    <source>
        <dbReference type="Proteomes" id="UP001183777"/>
    </source>
</evidence>
<dbReference type="EMBL" id="JAVREX010000006">
    <property type="protein sequence ID" value="MDT0429091.1"/>
    <property type="molecule type" value="Genomic_DNA"/>
</dbReference>
<evidence type="ECO:0008006" key="3">
    <source>
        <dbReference type="Google" id="ProtNLM"/>
    </source>
</evidence>
<comment type="caution">
    <text evidence="1">The sequence shown here is derived from an EMBL/GenBank/DDBJ whole genome shotgun (WGS) entry which is preliminary data.</text>
</comment>
<reference evidence="2" key="1">
    <citation type="submission" date="2023-07" db="EMBL/GenBank/DDBJ databases">
        <title>30 novel species of actinomycetes from the DSMZ collection.</title>
        <authorList>
            <person name="Nouioui I."/>
        </authorList>
    </citation>
    <scope>NUCLEOTIDE SEQUENCE [LARGE SCALE GENOMIC DNA]</scope>
    <source>
        <strain evidence="2">DSM 41770</strain>
    </source>
</reference>
<accession>A0ABU2RJT0</accession>
<proteinExistence type="predicted"/>
<organism evidence="1 2">
    <name type="scientific">Streptomyces salyersiae</name>
    <dbReference type="NCBI Taxonomy" id="3075530"/>
    <lineage>
        <taxon>Bacteria</taxon>
        <taxon>Bacillati</taxon>
        <taxon>Actinomycetota</taxon>
        <taxon>Actinomycetes</taxon>
        <taxon>Kitasatosporales</taxon>
        <taxon>Streptomycetaceae</taxon>
        <taxon>Streptomyces</taxon>
    </lineage>
</organism>
<sequence>MEPPKYPGPDVLLARLAQSRGVALPTELPPKEGFLNGLADQLGLRIHDLFLIGGLPVPEEALDFDERPGNGVRILVEHVLPLDGSGRQRVMDHARTLASGPRRLRIAERTPRPEASPGYGSLLKDMLALRNLNESAAAKVMCLVSGVCKSASTIALVRNGRKELDAELLDGFAAVLGVPVTVLTTLTGVRRSENSRELTPQVVDVAALIWEIRHLSHEQVRGLADLAEEQGRT</sequence>
<name>A0ABU2RJT0_9ACTN</name>
<evidence type="ECO:0000313" key="1">
    <source>
        <dbReference type="EMBL" id="MDT0429091.1"/>
    </source>
</evidence>
<gene>
    <name evidence="1" type="ORF">RM649_15730</name>
</gene>